<proteinExistence type="predicted"/>
<dbReference type="EMBL" id="CAJVPW010016783">
    <property type="protein sequence ID" value="CAG8672542.1"/>
    <property type="molecule type" value="Genomic_DNA"/>
</dbReference>
<dbReference type="Proteomes" id="UP000789366">
    <property type="component" value="Unassembled WGS sequence"/>
</dbReference>
<gene>
    <name evidence="1" type="ORF">SPELUC_LOCUS9736</name>
</gene>
<name>A0ACA9NSE2_9GLOM</name>
<reference evidence="1" key="1">
    <citation type="submission" date="2021-06" db="EMBL/GenBank/DDBJ databases">
        <authorList>
            <person name="Kallberg Y."/>
            <person name="Tangrot J."/>
            <person name="Rosling A."/>
        </authorList>
    </citation>
    <scope>NUCLEOTIDE SEQUENCE</scope>
    <source>
        <strain evidence="1">28 12/20/2015</strain>
    </source>
</reference>
<protein>
    <submittedName>
        <fullName evidence="1">15247_t:CDS:1</fullName>
    </submittedName>
</protein>
<organism evidence="1 2">
    <name type="scientific">Cetraspora pellucida</name>
    <dbReference type="NCBI Taxonomy" id="1433469"/>
    <lineage>
        <taxon>Eukaryota</taxon>
        <taxon>Fungi</taxon>
        <taxon>Fungi incertae sedis</taxon>
        <taxon>Mucoromycota</taxon>
        <taxon>Glomeromycotina</taxon>
        <taxon>Glomeromycetes</taxon>
        <taxon>Diversisporales</taxon>
        <taxon>Gigasporaceae</taxon>
        <taxon>Cetraspora</taxon>
    </lineage>
</organism>
<sequence length="239" mass="27653">MRAFFDDLNALAFVLYPIKIAISTLESRDCSLANCFIGLVYLRVAIRRLPENDYHNFRQQAIAIYNRRFTEFDDDAYILCFFLHSGYTANKLFSVTPHAAECERIWSTLGWYYGKRHTQLSLSKIKNMQKLSAFYLANSKKELLYFSVNNSAEDLYEALSNINLSDDDDYNKEQPTSEVQDVEFPEEETLNIEELLNLDAADFTNDLDEIVFNNNFKSSEKKHGNVQINNAKNNVDGEN</sequence>
<comment type="caution">
    <text evidence="1">The sequence shown here is derived from an EMBL/GenBank/DDBJ whole genome shotgun (WGS) entry which is preliminary data.</text>
</comment>
<evidence type="ECO:0000313" key="2">
    <source>
        <dbReference type="Proteomes" id="UP000789366"/>
    </source>
</evidence>
<evidence type="ECO:0000313" key="1">
    <source>
        <dbReference type="EMBL" id="CAG8672542.1"/>
    </source>
</evidence>
<keyword evidence="2" id="KW-1185">Reference proteome</keyword>
<accession>A0ACA9NSE2</accession>